<dbReference type="HOGENOM" id="CLU_143433_5_0_9"/>
<reference evidence="8 9" key="1">
    <citation type="submission" date="2009-04" db="EMBL/GenBank/DDBJ databases">
        <authorList>
            <person name="Qin X."/>
            <person name="Bachman B."/>
            <person name="Battles P."/>
            <person name="Bell A."/>
            <person name="Bess C."/>
            <person name="Bickham C."/>
            <person name="Chaboub L."/>
            <person name="Chen D."/>
            <person name="Coyle M."/>
            <person name="Deiros D.R."/>
            <person name="Dinh H."/>
            <person name="Forbes L."/>
            <person name="Fowler G."/>
            <person name="Francisco L."/>
            <person name="Fu Q."/>
            <person name="Gubbala S."/>
            <person name="Hale W."/>
            <person name="Han Y."/>
            <person name="Hemphill L."/>
            <person name="Highlander S.K."/>
            <person name="Hirani K."/>
            <person name="Hogues M."/>
            <person name="Jackson L."/>
            <person name="Jakkamsetti A."/>
            <person name="Javaid M."/>
            <person name="Jiang H."/>
            <person name="Korchina V."/>
            <person name="Kovar C."/>
            <person name="Lara F."/>
            <person name="Lee S."/>
            <person name="Mata R."/>
            <person name="Mathew T."/>
            <person name="Moen C."/>
            <person name="Morales K."/>
            <person name="Munidasa M."/>
            <person name="Nazareth L."/>
            <person name="Ngo R."/>
            <person name="Nguyen L."/>
            <person name="Okwuonu G."/>
            <person name="Ongeri F."/>
            <person name="Patil S."/>
            <person name="Petrosino J."/>
            <person name="Pham C."/>
            <person name="Pham P."/>
            <person name="Pu L.-L."/>
            <person name="Puazo M."/>
            <person name="Raj R."/>
            <person name="Reid J."/>
            <person name="Rouhana J."/>
            <person name="Saada N."/>
            <person name="Shang Y."/>
            <person name="Simmons D."/>
            <person name="Thornton R."/>
            <person name="Warren J."/>
            <person name="Weissenberger G."/>
            <person name="Zhang J."/>
            <person name="Zhang L."/>
            <person name="Zhou C."/>
            <person name="Zhu D."/>
            <person name="Muzny D."/>
            <person name="Worley K."/>
            <person name="Gibbs R."/>
        </authorList>
    </citation>
    <scope>NUCLEOTIDE SEQUENCE [LARGE SCALE GENOMIC DNA]</scope>
    <source>
        <strain evidence="8 9">ATCC 33313</strain>
    </source>
</reference>
<evidence type="ECO:0000256" key="4">
    <source>
        <dbReference type="ARBA" id="ARBA00022989"/>
    </source>
</evidence>
<dbReference type="OrthoDB" id="9815286at2"/>
<proteinExistence type="predicted"/>
<dbReference type="InterPro" id="IPR007168">
    <property type="entry name" value="Phageshock_PspC_N"/>
</dbReference>
<keyword evidence="4 6" id="KW-1133">Transmembrane helix</keyword>
<dbReference type="InterPro" id="IPR052027">
    <property type="entry name" value="PspC"/>
</dbReference>
<evidence type="ECO:0000256" key="6">
    <source>
        <dbReference type="SAM" id="Phobius"/>
    </source>
</evidence>
<evidence type="ECO:0000313" key="8">
    <source>
        <dbReference type="EMBL" id="EER75269.1"/>
    </source>
</evidence>
<dbReference type="EMBL" id="ACKU01000007">
    <property type="protein sequence ID" value="EER75269.1"/>
    <property type="molecule type" value="Genomic_DNA"/>
</dbReference>
<dbReference type="PANTHER" id="PTHR33885:SF3">
    <property type="entry name" value="PHAGE SHOCK PROTEIN C"/>
    <property type="match status" value="1"/>
</dbReference>
<dbReference type="eggNOG" id="COG1983">
    <property type="taxonomic scope" value="Bacteria"/>
</dbReference>
<evidence type="ECO:0000256" key="1">
    <source>
        <dbReference type="ARBA" id="ARBA00004162"/>
    </source>
</evidence>
<comment type="subcellular location">
    <subcellularLocation>
        <location evidence="1">Cell membrane</location>
        <topology evidence="1">Single-pass membrane protein</topology>
    </subcellularLocation>
</comment>
<feature type="domain" description="Phage shock protein PspC N-terminal" evidence="7">
    <location>
        <begin position="2"/>
        <end position="58"/>
    </location>
</feature>
<evidence type="ECO:0000256" key="5">
    <source>
        <dbReference type="ARBA" id="ARBA00023136"/>
    </source>
</evidence>
<gene>
    <name evidence="8" type="ORF">HMPREF0877_0482</name>
</gene>
<keyword evidence="5 6" id="KW-0472">Membrane</keyword>
<dbReference type="RefSeq" id="WP_002828015.1">
    <property type="nucleotide sequence ID" value="NZ_GG697129.1"/>
</dbReference>
<dbReference type="GO" id="GO:0005886">
    <property type="term" value="C:plasma membrane"/>
    <property type="evidence" value="ECO:0007669"/>
    <property type="project" value="UniProtKB-SubCell"/>
</dbReference>
<protein>
    <submittedName>
        <fullName evidence="8">PspC domain protein</fullName>
    </submittedName>
</protein>
<dbReference type="PANTHER" id="PTHR33885">
    <property type="entry name" value="PHAGE SHOCK PROTEIN C"/>
    <property type="match status" value="1"/>
</dbReference>
<evidence type="ECO:0000313" key="9">
    <source>
        <dbReference type="Proteomes" id="UP000004528"/>
    </source>
</evidence>
<dbReference type="AlphaFoldDB" id="C5R937"/>
<evidence type="ECO:0000256" key="2">
    <source>
        <dbReference type="ARBA" id="ARBA00022475"/>
    </source>
</evidence>
<sequence>MNLYRSKNHRIIAGVLGGIAERFGWNVTLLRFIWILLTITPLPGLIIYLVLWLILPEKDD</sequence>
<dbReference type="Pfam" id="PF04024">
    <property type="entry name" value="PspC"/>
    <property type="match status" value="1"/>
</dbReference>
<feature type="transmembrane region" description="Helical" evidence="6">
    <location>
        <begin position="32"/>
        <end position="55"/>
    </location>
</feature>
<evidence type="ECO:0000259" key="7">
    <source>
        <dbReference type="Pfam" id="PF04024"/>
    </source>
</evidence>
<accession>C5R937</accession>
<keyword evidence="9" id="KW-1185">Reference proteome</keyword>
<organism evidence="8 9">
    <name type="scientific">Weissella paramesenteroides ATCC 33313</name>
    <dbReference type="NCBI Taxonomy" id="585506"/>
    <lineage>
        <taxon>Bacteria</taxon>
        <taxon>Bacillati</taxon>
        <taxon>Bacillota</taxon>
        <taxon>Bacilli</taxon>
        <taxon>Lactobacillales</taxon>
        <taxon>Lactobacillaceae</taxon>
        <taxon>Weissella</taxon>
    </lineage>
</organism>
<evidence type="ECO:0000256" key="3">
    <source>
        <dbReference type="ARBA" id="ARBA00022692"/>
    </source>
</evidence>
<dbReference type="Proteomes" id="UP000004528">
    <property type="component" value="Unassembled WGS sequence"/>
</dbReference>
<dbReference type="STRING" id="585506.HMPREF0877_0482"/>
<comment type="caution">
    <text evidence="8">The sequence shown here is derived from an EMBL/GenBank/DDBJ whole genome shotgun (WGS) entry which is preliminary data.</text>
</comment>
<keyword evidence="2" id="KW-1003">Cell membrane</keyword>
<name>C5R937_WEIPA</name>
<keyword evidence="3 6" id="KW-0812">Transmembrane</keyword>